<feature type="domain" description="S1 motif" evidence="4">
    <location>
        <begin position="183"/>
        <end position="251"/>
    </location>
</feature>
<dbReference type="CDD" id="cd05687">
    <property type="entry name" value="S1_RPS1_repeat_ec1_hs1"/>
    <property type="match status" value="1"/>
</dbReference>
<dbReference type="PROSITE" id="PS50126">
    <property type="entry name" value="S1"/>
    <property type="match status" value="3"/>
</dbReference>
<dbReference type="SMART" id="SM00316">
    <property type="entry name" value="S1"/>
    <property type="match status" value="3"/>
</dbReference>
<dbReference type="Gene3D" id="2.40.50.140">
    <property type="entry name" value="Nucleic acid-binding proteins"/>
    <property type="match status" value="3"/>
</dbReference>
<dbReference type="AlphaFoldDB" id="A0A2T1LWC9"/>
<organism evidence="5 6">
    <name type="scientific">Aphanothece hegewaldii CCALA 016</name>
    <dbReference type="NCBI Taxonomy" id="2107694"/>
    <lineage>
        <taxon>Bacteria</taxon>
        <taxon>Bacillati</taxon>
        <taxon>Cyanobacteriota</taxon>
        <taxon>Cyanophyceae</taxon>
        <taxon>Oscillatoriophycideae</taxon>
        <taxon>Chroococcales</taxon>
        <taxon>Aphanothecaceae</taxon>
        <taxon>Aphanothece</taxon>
    </lineage>
</organism>
<dbReference type="EMBL" id="PXOH01000015">
    <property type="protein sequence ID" value="PSF36214.1"/>
    <property type="molecule type" value="Genomic_DNA"/>
</dbReference>
<protein>
    <submittedName>
        <fullName evidence="5">30S ribosomal protein S1</fullName>
    </submittedName>
</protein>
<reference evidence="5 6" key="2">
    <citation type="submission" date="2018-03" db="EMBL/GenBank/DDBJ databases">
        <authorList>
            <person name="Keele B.F."/>
        </authorList>
    </citation>
    <scope>NUCLEOTIDE SEQUENCE [LARGE SCALE GENOMIC DNA]</scope>
    <source>
        <strain evidence="5 6">CCALA 016</strain>
    </source>
</reference>
<comment type="similarity">
    <text evidence="1">Belongs to the bacterial ribosomal protein bS1 family.</text>
</comment>
<dbReference type="PANTHER" id="PTHR10724:SF7">
    <property type="entry name" value="SMALL RIBOSOMAL SUBUNIT PROTEIN BS1C"/>
    <property type="match status" value="1"/>
</dbReference>
<dbReference type="GO" id="GO:0006412">
    <property type="term" value="P:translation"/>
    <property type="evidence" value="ECO:0007669"/>
    <property type="project" value="TreeGrafter"/>
</dbReference>
<dbReference type="GO" id="GO:0005840">
    <property type="term" value="C:ribosome"/>
    <property type="evidence" value="ECO:0007669"/>
    <property type="project" value="UniProtKB-KW"/>
</dbReference>
<dbReference type="Pfam" id="PF00575">
    <property type="entry name" value="S1"/>
    <property type="match status" value="3"/>
</dbReference>
<dbReference type="Proteomes" id="UP000239001">
    <property type="component" value="Unassembled WGS sequence"/>
</dbReference>
<keyword evidence="2 5" id="KW-0689">Ribosomal protein</keyword>
<sequence length="287" mass="31824">MDDFVQALDQYDYQFAKGQIVKGKVFQHTSDGAFVDMGGKSPGFVPLREASAQYITNIAEALPLQEEMQFLIIAEQNADGQVTLSRRQLLLKQAWDHVEEIAESDTSVQMRVSGVNRGGVTGEVEGLKAFIPRSHLIEKDDLDALVGQLLTANFLQVDRENNKLVLSQRQLAKAAAMRHLIAGALVEGTVVKIQPYGVFVDCQGVTGLLHIKQVSNSHVDALTTVFKIGQKIKVVVADIDEYKNRISFSTKVLEAYPGEILEKMDEVMENADVRLQEAKERQAQNPE</sequence>
<accession>A0A2T1LWC9</accession>
<evidence type="ECO:0000259" key="4">
    <source>
        <dbReference type="PROSITE" id="PS50126"/>
    </source>
</evidence>
<dbReference type="GO" id="GO:0003729">
    <property type="term" value="F:mRNA binding"/>
    <property type="evidence" value="ECO:0007669"/>
    <property type="project" value="TreeGrafter"/>
</dbReference>
<dbReference type="SUPFAM" id="SSF50249">
    <property type="entry name" value="Nucleic acid-binding proteins"/>
    <property type="match status" value="3"/>
</dbReference>
<dbReference type="PANTHER" id="PTHR10724">
    <property type="entry name" value="30S RIBOSOMAL PROTEIN S1"/>
    <property type="match status" value="1"/>
</dbReference>
<keyword evidence="6" id="KW-1185">Reference proteome</keyword>
<proteinExistence type="inferred from homology"/>
<evidence type="ECO:0000256" key="3">
    <source>
        <dbReference type="ARBA" id="ARBA00023274"/>
    </source>
</evidence>
<evidence type="ECO:0000313" key="6">
    <source>
        <dbReference type="Proteomes" id="UP000239001"/>
    </source>
</evidence>
<dbReference type="RefSeq" id="WP_106457577.1">
    <property type="nucleotide sequence ID" value="NZ_PXOH01000015.1"/>
</dbReference>
<dbReference type="PRINTS" id="PR00681">
    <property type="entry name" value="RIBOSOMALS1"/>
</dbReference>
<reference evidence="5 6" key="1">
    <citation type="submission" date="2018-03" db="EMBL/GenBank/DDBJ databases">
        <title>The ancient ancestry and fast evolution of plastids.</title>
        <authorList>
            <person name="Moore K.R."/>
            <person name="Magnabosco C."/>
            <person name="Momper L."/>
            <person name="Gold D.A."/>
            <person name="Bosak T."/>
            <person name="Fournier G.P."/>
        </authorList>
    </citation>
    <scope>NUCLEOTIDE SEQUENCE [LARGE SCALE GENOMIC DNA]</scope>
    <source>
        <strain evidence="5 6">CCALA 016</strain>
    </source>
</reference>
<dbReference type="InterPro" id="IPR050437">
    <property type="entry name" value="Ribos_protein_bS1-like"/>
</dbReference>
<feature type="domain" description="S1 motif" evidence="4">
    <location>
        <begin position="105"/>
        <end position="169"/>
    </location>
</feature>
<keyword evidence="3" id="KW-0687">Ribonucleoprotein</keyword>
<evidence type="ECO:0000256" key="1">
    <source>
        <dbReference type="ARBA" id="ARBA00006767"/>
    </source>
</evidence>
<dbReference type="GO" id="GO:0003735">
    <property type="term" value="F:structural constituent of ribosome"/>
    <property type="evidence" value="ECO:0007669"/>
    <property type="project" value="TreeGrafter"/>
</dbReference>
<evidence type="ECO:0000313" key="5">
    <source>
        <dbReference type="EMBL" id="PSF36214.1"/>
    </source>
</evidence>
<dbReference type="InterPro" id="IPR012340">
    <property type="entry name" value="NA-bd_OB-fold"/>
</dbReference>
<dbReference type="InterPro" id="IPR003029">
    <property type="entry name" value="S1_domain"/>
</dbReference>
<evidence type="ECO:0000256" key="2">
    <source>
        <dbReference type="ARBA" id="ARBA00022980"/>
    </source>
</evidence>
<dbReference type="InterPro" id="IPR035104">
    <property type="entry name" value="Ribosomal_protein_S1-like"/>
</dbReference>
<dbReference type="CDD" id="cd04465">
    <property type="entry name" value="S1_RPS1_repeat_ec2_hs2"/>
    <property type="match status" value="1"/>
</dbReference>
<comment type="caution">
    <text evidence="5">The sequence shown here is derived from an EMBL/GenBank/DDBJ whole genome shotgun (WGS) entry which is preliminary data.</text>
</comment>
<feature type="domain" description="S1 motif" evidence="4">
    <location>
        <begin position="18"/>
        <end position="87"/>
    </location>
</feature>
<dbReference type="OrthoDB" id="9804077at2"/>
<gene>
    <name evidence="5" type="ORF">C7H19_14395</name>
</gene>
<name>A0A2T1LWC9_9CHRO</name>